<keyword evidence="3" id="KW-1185">Reference proteome</keyword>
<gene>
    <name evidence="2" type="ORF">PoB_002855700</name>
</gene>
<dbReference type="Proteomes" id="UP000735302">
    <property type="component" value="Unassembled WGS sequence"/>
</dbReference>
<proteinExistence type="predicted"/>
<dbReference type="EMBL" id="BLXT01003557">
    <property type="protein sequence ID" value="GFO02052.1"/>
    <property type="molecule type" value="Genomic_DNA"/>
</dbReference>
<protein>
    <submittedName>
        <fullName evidence="2">Uncharacterized protein</fullName>
    </submittedName>
</protein>
<accession>A0AAV4A5C7</accession>
<name>A0AAV4A5C7_9GAST</name>
<evidence type="ECO:0000256" key="1">
    <source>
        <dbReference type="SAM" id="MobiDB-lite"/>
    </source>
</evidence>
<sequence length="109" mass="12224">MSFDDDNSSSVNCDGIDFKWMKEEIDSSGDEDDRNIGDGGGQLPYYNKYERSLVARLRWIIVRNPSTRRGMCGSEDTCTELASTKGNVLSWVQDCHKGHSRRGGTSLLK</sequence>
<organism evidence="2 3">
    <name type="scientific">Plakobranchus ocellatus</name>
    <dbReference type="NCBI Taxonomy" id="259542"/>
    <lineage>
        <taxon>Eukaryota</taxon>
        <taxon>Metazoa</taxon>
        <taxon>Spiralia</taxon>
        <taxon>Lophotrochozoa</taxon>
        <taxon>Mollusca</taxon>
        <taxon>Gastropoda</taxon>
        <taxon>Heterobranchia</taxon>
        <taxon>Euthyneura</taxon>
        <taxon>Panpulmonata</taxon>
        <taxon>Sacoglossa</taxon>
        <taxon>Placobranchoidea</taxon>
        <taxon>Plakobranchidae</taxon>
        <taxon>Plakobranchus</taxon>
    </lineage>
</organism>
<reference evidence="2 3" key="1">
    <citation type="journal article" date="2021" name="Elife">
        <title>Chloroplast acquisition without the gene transfer in kleptoplastic sea slugs, Plakobranchus ocellatus.</title>
        <authorList>
            <person name="Maeda T."/>
            <person name="Takahashi S."/>
            <person name="Yoshida T."/>
            <person name="Shimamura S."/>
            <person name="Takaki Y."/>
            <person name="Nagai Y."/>
            <person name="Toyoda A."/>
            <person name="Suzuki Y."/>
            <person name="Arimoto A."/>
            <person name="Ishii H."/>
            <person name="Satoh N."/>
            <person name="Nishiyama T."/>
            <person name="Hasebe M."/>
            <person name="Maruyama T."/>
            <person name="Minagawa J."/>
            <person name="Obokata J."/>
            <person name="Shigenobu S."/>
        </authorList>
    </citation>
    <scope>NUCLEOTIDE SEQUENCE [LARGE SCALE GENOMIC DNA]</scope>
</reference>
<evidence type="ECO:0000313" key="2">
    <source>
        <dbReference type="EMBL" id="GFO02052.1"/>
    </source>
</evidence>
<evidence type="ECO:0000313" key="3">
    <source>
        <dbReference type="Proteomes" id="UP000735302"/>
    </source>
</evidence>
<comment type="caution">
    <text evidence="2">The sequence shown here is derived from an EMBL/GenBank/DDBJ whole genome shotgun (WGS) entry which is preliminary data.</text>
</comment>
<feature type="region of interest" description="Disordered" evidence="1">
    <location>
        <begin position="24"/>
        <end position="43"/>
    </location>
</feature>
<dbReference type="AlphaFoldDB" id="A0AAV4A5C7"/>